<feature type="transmembrane region" description="Helical" evidence="1">
    <location>
        <begin position="25"/>
        <end position="53"/>
    </location>
</feature>
<keyword evidence="1" id="KW-0812">Transmembrane</keyword>
<evidence type="ECO:0000313" key="2">
    <source>
        <dbReference type="EMBL" id="DAG03800.1"/>
    </source>
</evidence>
<accession>A0A8S5VAT6</accession>
<organism evidence="2">
    <name type="scientific">Siphoviridae sp. ctfhy6</name>
    <dbReference type="NCBI Taxonomy" id="2825597"/>
    <lineage>
        <taxon>Viruses</taxon>
        <taxon>Duplodnaviria</taxon>
        <taxon>Heunggongvirae</taxon>
        <taxon>Uroviricota</taxon>
        <taxon>Caudoviricetes</taxon>
    </lineage>
</organism>
<evidence type="ECO:0000256" key="1">
    <source>
        <dbReference type="SAM" id="Phobius"/>
    </source>
</evidence>
<sequence length="121" mass="13562">MNWIIVIVAGIIVICVSHWLEGKTGFFLCLLAVEAISIIAIVTAVVVILVGVLETPQSINNFNRQKAYIEMHEAKNAVEDAALTSKKIELNEWLYDAQCSKSRFGSWSFYPDSIFDLEPIE</sequence>
<proteinExistence type="predicted"/>
<protein>
    <submittedName>
        <fullName evidence="2">Uncharacterized protein</fullName>
    </submittedName>
</protein>
<name>A0A8S5VAT6_9CAUD</name>
<dbReference type="EMBL" id="BK016235">
    <property type="protein sequence ID" value="DAG03800.1"/>
    <property type="molecule type" value="Genomic_DNA"/>
</dbReference>
<reference evidence="2" key="1">
    <citation type="journal article" date="2021" name="Proc. Natl. Acad. Sci. U.S.A.">
        <title>A Catalog of Tens of Thousands of Viruses from Human Metagenomes Reveals Hidden Associations with Chronic Diseases.</title>
        <authorList>
            <person name="Tisza M.J."/>
            <person name="Buck C.B."/>
        </authorList>
    </citation>
    <scope>NUCLEOTIDE SEQUENCE</scope>
    <source>
        <strain evidence="2">Ctfhy6</strain>
    </source>
</reference>
<keyword evidence="1" id="KW-0472">Membrane</keyword>
<keyword evidence="1" id="KW-1133">Transmembrane helix</keyword>